<dbReference type="OrthoDB" id="286404at2"/>
<dbReference type="RefSeq" id="WP_141822025.1">
    <property type="nucleotide sequence ID" value="NZ_BAAAQC010000016.1"/>
</dbReference>
<organism evidence="3 4">
    <name type="scientific">Humibacillus xanthopallidus</name>
    <dbReference type="NCBI Taxonomy" id="412689"/>
    <lineage>
        <taxon>Bacteria</taxon>
        <taxon>Bacillati</taxon>
        <taxon>Actinomycetota</taxon>
        <taxon>Actinomycetes</taxon>
        <taxon>Micrococcales</taxon>
        <taxon>Intrasporangiaceae</taxon>
        <taxon>Humibacillus</taxon>
    </lineage>
</organism>
<dbReference type="InterPro" id="IPR036291">
    <property type="entry name" value="NAD(P)-bd_dom_sf"/>
</dbReference>
<dbReference type="PRINTS" id="PR00080">
    <property type="entry name" value="SDRFAMILY"/>
</dbReference>
<reference evidence="3 4" key="1">
    <citation type="submission" date="2019-06" db="EMBL/GenBank/DDBJ databases">
        <title>Sequencing the genomes of 1000 actinobacteria strains.</title>
        <authorList>
            <person name="Klenk H.-P."/>
        </authorList>
    </citation>
    <scope>NUCLEOTIDE SEQUENCE [LARGE SCALE GENOMIC DNA]</scope>
    <source>
        <strain evidence="3 4">DSM 21776</strain>
    </source>
</reference>
<dbReference type="PANTHER" id="PTHR42760">
    <property type="entry name" value="SHORT-CHAIN DEHYDROGENASES/REDUCTASES FAMILY MEMBER"/>
    <property type="match status" value="1"/>
</dbReference>
<name>A0A543PUL3_9MICO</name>
<dbReference type="AlphaFoldDB" id="A0A543PUL3"/>
<dbReference type="GO" id="GO:0016616">
    <property type="term" value="F:oxidoreductase activity, acting on the CH-OH group of donors, NAD or NADP as acceptor"/>
    <property type="evidence" value="ECO:0007669"/>
    <property type="project" value="TreeGrafter"/>
</dbReference>
<evidence type="ECO:0000256" key="1">
    <source>
        <dbReference type="ARBA" id="ARBA00006484"/>
    </source>
</evidence>
<dbReference type="Gene3D" id="3.40.50.720">
    <property type="entry name" value="NAD(P)-binding Rossmann-like Domain"/>
    <property type="match status" value="1"/>
</dbReference>
<sequence>MTGLGGKVVVVTGGARGQGAAEVEALARAGATVVATDVLDGDGSALAARLEGESLDVRYAHLDVTSPDDWAALAADLRERHGRVDALVNNAGIAARERLPHVTLEAWHLAFEVNVTGPMLGIQALAPLMPAGSSIVNICSVAAMAGHAAAAYTASKWALRGLTRSASLELGLRGIRVNAVMPGLVDTPLMASASPAFTEAALTEIPLGRVGLPADIAPTIVFLVSDDSAYYNGAEIVIDGGLSAHVSHKRIADATRPPEEDRP</sequence>
<dbReference type="EMBL" id="VFQF01000001">
    <property type="protein sequence ID" value="TQN47772.1"/>
    <property type="molecule type" value="Genomic_DNA"/>
</dbReference>
<comment type="caution">
    <text evidence="3">The sequence shown here is derived from an EMBL/GenBank/DDBJ whole genome shotgun (WGS) entry which is preliminary data.</text>
</comment>
<dbReference type="InterPro" id="IPR002347">
    <property type="entry name" value="SDR_fam"/>
</dbReference>
<evidence type="ECO:0000313" key="3">
    <source>
        <dbReference type="EMBL" id="TQN47772.1"/>
    </source>
</evidence>
<gene>
    <name evidence="3" type="ORF">FHX52_0890</name>
</gene>
<dbReference type="FunFam" id="3.40.50.720:FF:000084">
    <property type="entry name" value="Short-chain dehydrogenase reductase"/>
    <property type="match status" value="1"/>
</dbReference>
<protein>
    <submittedName>
        <fullName evidence="3">3alpha(Or 20beta)-hydroxysteroid dehydrogenase</fullName>
    </submittedName>
</protein>
<evidence type="ECO:0000313" key="4">
    <source>
        <dbReference type="Proteomes" id="UP000320085"/>
    </source>
</evidence>
<proteinExistence type="inferred from homology"/>
<evidence type="ECO:0000256" key="2">
    <source>
        <dbReference type="ARBA" id="ARBA00023002"/>
    </source>
</evidence>
<dbReference type="SUPFAM" id="SSF51735">
    <property type="entry name" value="NAD(P)-binding Rossmann-fold domains"/>
    <property type="match status" value="1"/>
</dbReference>
<comment type="similarity">
    <text evidence="1">Belongs to the short-chain dehydrogenases/reductases (SDR) family.</text>
</comment>
<accession>A0A543PUL3</accession>
<dbReference type="Proteomes" id="UP000320085">
    <property type="component" value="Unassembled WGS sequence"/>
</dbReference>
<dbReference type="Pfam" id="PF13561">
    <property type="entry name" value="adh_short_C2"/>
    <property type="match status" value="1"/>
</dbReference>
<dbReference type="PRINTS" id="PR00081">
    <property type="entry name" value="GDHRDH"/>
</dbReference>
<dbReference type="PANTHER" id="PTHR42760:SF133">
    <property type="entry name" value="3-OXOACYL-[ACYL-CARRIER-PROTEIN] REDUCTASE"/>
    <property type="match status" value="1"/>
</dbReference>
<keyword evidence="2" id="KW-0560">Oxidoreductase</keyword>